<feature type="binding site" description="axial binding residue" evidence="7">
    <location>
        <position position="391"/>
    </location>
    <ligand>
        <name>heme</name>
        <dbReference type="ChEBI" id="CHEBI:30413"/>
    </ligand>
    <ligandPart>
        <name>Fe</name>
        <dbReference type="ChEBI" id="CHEBI:18248"/>
    </ligandPart>
</feature>
<evidence type="ECO:0000313" key="9">
    <source>
        <dbReference type="EMBL" id="NEY72443.1"/>
    </source>
</evidence>
<dbReference type="PRINTS" id="PR00463">
    <property type="entry name" value="EP450I"/>
</dbReference>
<dbReference type="AlphaFoldDB" id="A0A6M0Q845"/>
<dbReference type="GO" id="GO:0016705">
    <property type="term" value="F:oxidoreductase activity, acting on paired donors, with incorporation or reduction of molecular oxygen"/>
    <property type="evidence" value="ECO:0007669"/>
    <property type="project" value="InterPro"/>
</dbReference>
<dbReference type="PANTHER" id="PTHR24291">
    <property type="entry name" value="CYTOCHROME P450 FAMILY 4"/>
    <property type="match status" value="1"/>
</dbReference>
<comment type="cofactor">
    <cofactor evidence="7">
        <name>heme</name>
        <dbReference type="ChEBI" id="CHEBI:30413"/>
    </cofactor>
</comment>
<evidence type="ECO:0000256" key="3">
    <source>
        <dbReference type="ARBA" id="ARBA00022723"/>
    </source>
</evidence>
<keyword evidence="6 8" id="KW-0503">Monooxygenase</keyword>
<dbReference type="GO" id="GO:0004497">
    <property type="term" value="F:monooxygenase activity"/>
    <property type="evidence" value="ECO:0007669"/>
    <property type="project" value="UniProtKB-KW"/>
</dbReference>
<evidence type="ECO:0000256" key="1">
    <source>
        <dbReference type="ARBA" id="ARBA00010617"/>
    </source>
</evidence>
<keyword evidence="10" id="KW-1185">Reference proteome</keyword>
<proteinExistence type="inferred from homology"/>
<dbReference type="PANTHER" id="PTHR24291:SF50">
    <property type="entry name" value="BIFUNCTIONAL ALBAFLAVENONE MONOOXYGENASE_TERPENE SYNTHASE"/>
    <property type="match status" value="1"/>
</dbReference>
<evidence type="ECO:0000256" key="5">
    <source>
        <dbReference type="ARBA" id="ARBA00023004"/>
    </source>
</evidence>
<dbReference type="GO" id="GO:0005506">
    <property type="term" value="F:iron ion binding"/>
    <property type="evidence" value="ECO:0007669"/>
    <property type="project" value="InterPro"/>
</dbReference>
<comment type="caution">
    <text evidence="9">The sequence shown here is derived from an EMBL/GenBank/DDBJ whole genome shotgun (WGS) entry which is preliminary data.</text>
</comment>
<evidence type="ECO:0000256" key="2">
    <source>
        <dbReference type="ARBA" id="ARBA00022617"/>
    </source>
</evidence>
<dbReference type="Proteomes" id="UP000481043">
    <property type="component" value="Unassembled WGS sequence"/>
</dbReference>
<keyword evidence="3 7" id="KW-0479">Metal-binding</keyword>
<evidence type="ECO:0000256" key="7">
    <source>
        <dbReference type="PIRSR" id="PIRSR602401-1"/>
    </source>
</evidence>
<dbReference type="Pfam" id="PF00067">
    <property type="entry name" value="p450"/>
    <property type="match status" value="1"/>
</dbReference>
<accession>A0A6M0Q845</accession>
<gene>
    <name evidence="9" type="ORF">G4D63_11965</name>
</gene>
<dbReference type="Gene3D" id="1.10.630.10">
    <property type="entry name" value="Cytochrome P450"/>
    <property type="match status" value="1"/>
</dbReference>
<dbReference type="PRINTS" id="PR00385">
    <property type="entry name" value="P450"/>
</dbReference>
<evidence type="ECO:0000256" key="6">
    <source>
        <dbReference type="ARBA" id="ARBA00023033"/>
    </source>
</evidence>
<name>A0A6M0Q845_9BACI</name>
<dbReference type="PROSITE" id="PS00086">
    <property type="entry name" value="CYTOCHROME_P450"/>
    <property type="match status" value="1"/>
</dbReference>
<organism evidence="9 10">
    <name type="scientific">Bacillus mesophilus</name>
    <dbReference type="NCBI Taxonomy" id="1808955"/>
    <lineage>
        <taxon>Bacteria</taxon>
        <taxon>Bacillati</taxon>
        <taxon>Bacillota</taxon>
        <taxon>Bacilli</taxon>
        <taxon>Bacillales</taxon>
        <taxon>Bacillaceae</taxon>
        <taxon>Bacillus</taxon>
    </lineage>
</organism>
<dbReference type="CDD" id="cd20620">
    <property type="entry name" value="CYP132-like"/>
    <property type="match status" value="1"/>
</dbReference>
<evidence type="ECO:0000256" key="4">
    <source>
        <dbReference type="ARBA" id="ARBA00023002"/>
    </source>
</evidence>
<dbReference type="InterPro" id="IPR002401">
    <property type="entry name" value="Cyt_P450_E_grp-I"/>
</dbReference>
<comment type="similarity">
    <text evidence="1 8">Belongs to the cytochrome P450 family.</text>
</comment>
<dbReference type="InterPro" id="IPR050196">
    <property type="entry name" value="Cytochrome_P450_Monoox"/>
</dbReference>
<reference evidence="9 10" key="1">
    <citation type="submission" date="2020-02" db="EMBL/GenBank/DDBJ databases">
        <title>Bacillus aquiflavi sp. nov., isolated from yellow water of strong flavor Chinese baijiu in Yibin region of China.</title>
        <authorList>
            <person name="Xie J."/>
        </authorList>
    </citation>
    <scope>NUCLEOTIDE SEQUENCE [LARGE SCALE GENOMIC DNA]</scope>
    <source>
        <strain evidence="9 10">SA4</strain>
    </source>
</reference>
<dbReference type="InterPro" id="IPR017972">
    <property type="entry name" value="Cyt_P450_CS"/>
</dbReference>
<dbReference type="RefSeq" id="WP_163179886.1">
    <property type="nucleotide sequence ID" value="NZ_JAAIWM010000003.1"/>
</dbReference>
<sequence>MSTIKGPKGKIIAGNLLEFREDPLQFLDKLRSDYKDVAKVRFANRIIYVLMNPDLVKEALVTKASSFEKSNQFKEIMPLVGEGLLTSEGDVHMRQRRMMQPSFKKSTIQNYAESMSSVASKAVEQWQNQDTRSINVDMMNIALGIICKTMFSMDVQESHESIGQPIDDAMHIATKRIRSLIRVPYRIPTSENKRFKAAIHILDEVVYGIIEHRRTLPYSEYEDLLAILLKTKDETDESYMNDQQIRDEAMTIFLAGHETTANAMSWALYLLATHPEVQQKAQEEIDRVVGDSSLQLEHAEKLTYVKNIINESLRLFPPAWLFGRTAIDDVEIGDIKIKAGQNVLFSPYINHRSEEFFDQPNTFIPERFEGDFLKTIPPYAYFPFGGGPRVCIGNHFAMLEATIVLATVLQKFTVSPVYPNQTVEAQPLITLRPKGDLLLQVMRR</sequence>
<keyword evidence="2 7" id="KW-0349">Heme</keyword>
<dbReference type="InterPro" id="IPR036396">
    <property type="entry name" value="Cyt_P450_sf"/>
</dbReference>
<keyword evidence="4 8" id="KW-0560">Oxidoreductase</keyword>
<dbReference type="EMBL" id="JAAIWM010000003">
    <property type="protein sequence ID" value="NEY72443.1"/>
    <property type="molecule type" value="Genomic_DNA"/>
</dbReference>
<dbReference type="SUPFAM" id="SSF48264">
    <property type="entry name" value="Cytochrome P450"/>
    <property type="match status" value="1"/>
</dbReference>
<keyword evidence="5 7" id="KW-0408">Iron</keyword>
<evidence type="ECO:0000256" key="8">
    <source>
        <dbReference type="RuleBase" id="RU000461"/>
    </source>
</evidence>
<evidence type="ECO:0000313" key="10">
    <source>
        <dbReference type="Proteomes" id="UP000481043"/>
    </source>
</evidence>
<protein>
    <submittedName>
        <fullName evidence="9">Cytochrome P450</fullName>
    </submittedName>
</protein>
<dbReference type="InterPro" id="IPR001128">
    <property type="entry name" value="Cyt_P450"/>
</dbReference>
<dbReference type="GO" id="GO:0020037">
    <property type="term" value="F:heme binding"/>
    <property type="evidence" value="ECO:0007669"/>
    <property type="project" value="InterPro"/>
</dbReference>